<feature type="transmembrane region" description="Helical" evidence="4">
    <location>
        <begin position="261"/>
        <end position="282"/>
    </location>
</feature>
<evidence type="ECO:0000313" key="7">
    <source>
        <dbReference type="Proteomes" id="UP000247978"/>
    </source>
</evidence>
<comment type="caution">
    <text evidence="6">The sequence shown here is derived from an EMBL/GenBank/DDBJ whole genome shotgun (WGS) entry which is preliminary data.</text>
</comment>
<protein>
    <submittedName>
        <fullName evidence="6">Cytochrome bd-I ubiquinol oxidase subunit 1 apoprotein</fullName>
    </submittedName>
</protein>
<keyword evidence="7" id="KW-1185">Reference proteome</keyword>
<evidence type="ECO:0000256" key="3">
    <source>
        <dbReference type="ARBA" id="ARBA00023004"/>
    </source>
</evidence>
<dbReference type="AlphaFoldDB" id="A0A2V3VZH1"/>
<dbReference type="EMBL" id="QJJQ01000008">
    <property type="protein sequence ID" value="PXW86334.1"/>
    <property type="molecule type" value="Genomic_DNA"/>
</dbReference>
<evidence type="ECO:0000256" key="4">
    <source>
        <dbReference type="SAM" id="Phobius"/>
    </source>
</evidence>
<evidence type="ECO:0000313" key="6">
    <source>
        <dbReference type="EMBL" id="PXW86334.1"/>
    </source>
</evidence>
<keyword evidence="4" id="KW-0472">Membrane</keyword>
<feature type="transmembrane region" description="Helical" evidence="4">
    <location>
        <begin position="220"/>
        <end position="241"/>
    </location>
</feature>
<name>A0A2V3VZH1_9BACI</name>
<dbReference type="InterPro" id="IPR009056">
    <property type="entry name" value="Cyt_c-like_dom"/>
</dbReference>
<evidence type="ECO:0000259" key="5">
    <source>
        <dbReference type="Pfam" id="PF13442"/>
    </source>
</evidence>
<dbReference type="GO" id="GO:0046872">
    <property type="term" value="F:metal ion binding"/>
    <property type="evidence" value="ECO:0007669"/>
    <property type="project" value="UniProtKB-KW"/>
</dbReference>
<feature type="transmembrane region" description="Helical" evidence="4">
    <location>
        <begin position="141"/>
        <end position="161"/>
    </location>
</feature>
<feature type="transmembrane region" description="Helical" evidence="4">
    <location>
        <begin position="289"/>
        <end position="306"/>
    </location>
</feature>
<proteinExistence type="predicted"/>
<evidence type="ECO:0000256" key="2">
    <source>
        <dbReference type="ARBA" id="ARBA00022723"/>
    </source>
</evidence>
<feature type="domain" description="Cytochrome c" evidence="5">
    <location>
        <begin position="359"/>
        <end position="428"/>
    </location>
</feature>
<dbReference type="GO" id="GO:0020037">
    <property type="term" value="F:heme binding"/>
    <property type="evidence" value="ECO:0007669"/>
    <property type="project" value="InterPro"/>
</dbReference>
<organism evidence="6 7">
    <name type="scientific">Pseudogracilibacillus auburnensis</name>
    <dbReference type="NCBI Taxonomy" id="1494959"/>
    <lineage>
        <taxon>Bacteria</taxon>
        <taxon>Bacillati</taxon>
        <taxon>Bacillota</taxon>
        <taxon>Bacilli</taxon>
        <taxon>Bacillales</taxon>
        <taxon>Bacillaceae</taxon>
        <taxon>Pseudogracilibacillus</taxon>
    </lineage>
</organism>
<accession>A0A2V3VZH1</accession>
<dbReference type="OrthoDB" id="9795893at2"/>
<keyword evidence="2" id="KW-0479">Metal-binding</keyword>
<dbReference type="Proteomes" id="UP000247978">
    <property type="component" value="Unassembled WGS sequence"/>
</dbReference>
<feature type="transmembrane region" description="Helical" evidence="4">
    <location>
        <begin position="16"/>
        <end position="40"/>
    </location>
</feature>
<feature type="transmembrane region" description="Helical" evidence="4">
    <location>
        <begin position="181"/>
        <end position="208"/>
    </location>
</feature>
<sequence>MDFPVVEFPWFGNGSVIAVIAIVHVIVSHGIAIGATTLMVSLEYVGMKKNKEGLIDVAKKFSKWILIITTTVGALTGVGIWFSTTVIQPDSIGSLLRIFFWAWFVEWIVFITEVVLLLVYFYTWDKWKGAKRYIHNRIGMVLVLLGWLTAAIITGILSAKLTPGKWAETLSFWNAFFNPTYLPSLGFRTFIAIVLAVALVSIFVRFFIKDKNVQIDVFAVFGKINAVSLPLLLLTGVWYLFNIPQEAYDLIVWSTGMTKGIFTWVNIAGLIVFIIFGLWMLFKPGRISIILSLAVFFSSMGFIAEFEMVRESVRKPFIIYDYMYANGVVEKDAEKYNEEGYLPNSTFAAVEEVTEDNLYEAGEELYKGQCLACHTVDGWREKRAFATRLNGWTEEAIDTYIDTLHETRPFMPPFVGTEEEQKALAHFLHKVANEERQNNVEAKGEDE</sequence>
<gene>
    <name evidence="6" type="ORF">DFR56_108150</name>
</gene>
<reference evidence="6 7" key="1">
    <citation type="submission" date="2018-05" db="EMBL/GenBank/DDBJ databases">
        <title>Genomic Encyclopedia of Type Strains, Phase IV (KMG-IV): sequencing the most valuable type-strain genomes for metagenomic binning, comparative biology and taxonomic classification.</title>
        <authorList>
            <person name="Goeker M."/>
        </authorList>
    </citation>
    <scope>NUCLEOTIDE SEQUENCE [LARGE SCALE GENOMIC DNA]</scope>
    <source>
        <strain evidence="6 7">DSM 28556</strain>
    </source>
</reference>
<feature type="transmembrane region" description="Helical" evidence="4">
    <location>
        <begin position="98"/>
        <end position="121"/>
    </location>
</feature>
<keyword evidence="4" id="KW-0812">Transmembrane</keyword>
<feature type="transmembrane region" description="Helical" evidence="4">
    <location>
        <begin position="61"/>
        <end position="82"/>
    </location>
</feature>
<dbReference type="Gene3D" id="1.10.760.10">
    <property type="entry name" value="Cytochrome c-like domain"/>
    <property type="match status" value="1"/>
</dbReference>
<dbReference type="InterPro" id="IPR036909">
    <property type="entry name" value="Cyt_c-like_dom_sf"/>
</dbReference>
<keyword evidence="4" id="KW-1133">Transmembrane helix</keyword>
<dbReference type="RefSeq" id="WP_110395745.1">
    <property type="nucleotide sequence ID" value="NZ_JBHUHB010000001.1"/>
</dbReference>
<evidence type="ECO:0000256" key="1">
    <source>
        <dbReference type="ARBA" id="ARBA00022617"/>
    </source>
</evidence>
<dbReference type="Pfam" id="PF13442">
    <property type="entry name" value="Cytochrome_CBB3"/>
    <property type="match status" value="1"/>
</dbReference>
<keyword evidence="1" id="KW-0349">Heme</keyword>
<dbReference type="GO" id="GO:0009055">
    <property type="term" value="F:electron transfer activity"/>
    <property type="evidence" value="ECO:0007669"/>
    <property type="project" value="InterPro"/>
</dbReference>
<keyword evidence="3" id="KW-0408">Iron</keyword>
<dbReference type="SUPFAM" id="SSF46626">
    <property type="entry name" value="Cytochrome c"/>
    <property type="match status" value="1"/>
</dbReference>